<evidence type="ECO:0000313" key="2">
    <source>
        <dbReference type="EMBL" id="AGA31483.1"/>
    </source>
</evidence>
<dbReference type="AlphaFoldDB" id="L0DR34"/>
<dbReference type="Proteomes" id="UP000010798">
    <property type="component" value="Chromosome"/>
</dbReference>
<dbReference type="RefSeq" id="WP_015250549.1">
    <property type="nucleotide sequence ID" value="NC_019892.1"/>
</dbReference>
<protein>
    <submittedName>
        <fullName evidence="2">Uncharacterized protein</fullName>
    </submittedName>
</protein>
<dbReference type="HOGENOM" id="CLU_969426_0_0_0"/>
<evidence type="ECO:0000313" key="3">
    <source>
        <dbReference type="Proteomes" id="UP000010798"/>
    </source>
</evidence>
<dbReference type="EMBL" id="CP003364">
    <property type="protein sequence ID" value="AGA31483.1"/>
    <property type="molecule type" value="Genomic_DNA"/>
</dbReference>
<keyword evidence="1" id="KW-0732">Signal</keyword>
<sequence>MRTLSRIRYFGTVFAFLLLALVCGRSAQADRVVDFSAYGPNSVGNVYYLNELVHLSCEFDDNDHSRVADYIWTIVMSGDTCAGGAPVTPPNSNDSTISVQSGRAGKFTVHLHVTYVGDETDPTVPAPPPTDITHELHWGPADCLALIGATSEYLDYIKDPFPAGSGPTVLMQLGGGEWPVEGFNYTLHEKISYTIPAGTPPDFNGGWSLPIETPVLQLSENGMIADVKSALTIRGAVGSTFIEYTQLIGVKYLDLCGLTMGPDPVATLTVKHIRVSADTYRVEVTIH</sequence>
<evidence type="ECO:0000256" key="1">
    <source>
        <dbReference type="SAM" id="SignalP"/>
    </source>
</evidence>
<name>L0DR34_SINAD</name>
<gene>
    <name evidence="2" type="ordered locus">Sinac_7448</name>
</gene>
<feature type="chain" id="PRO_5003941038" evidence="1">
    <location>
        <begin position="30"/>
        <end position="287"/>
    </location>
</feature>
<keyword evidence="3" id="KW-1185">Reference proteome</keyword>
<organism evidence="2 3">
    <name type="scientific">Singulisphaera acidiphila (strain ATCC BAA-1392 / DSM 18658 / VKM B-2454 / MOB10)</name>
    <dbReference type="NCBI Taxonomy" id="886293"/>
    <lineage>
        <taxon>Bacteria</taxon>
        <taxon>Pseudomonadati</taxon>
        <taxon>Planctomycetota</taxon>
        <taxon>Planctomycetia</taxon>
        <taxon>Isosphaerales</taxon>
        <taxon>Isosphaeraceae</taxon>
        <taxon>Singulisphaera</taxon>
    </lineage>
</organism>
<reference evidence="2 3" key="1">
    <citation type="submission" date="2012-02" db="EMBL/GenBank/DDBJ databases">
        <title>Complete sequence of chromosome of Singulisphaera acidiphila DSM 18658.</title>
        <authorList>
            <consortium name="US DOE Joint Genome Institute (JGI-PGF)"/>
            <person name="Lucas S."/>
            <person name="Copeland A."/>
            <person name="Lapidus A."/>
            <person name="Glavina del Rio T."/>
            <person name="Dalin E."/>
            <person name="Tice H."/>
            <person name="Bruce D."/>
            <person name="Goodwin L."/>
            <person name="Pitluck S."/>
            <person name="Peters L."/>
            <person name="Ovchinnikova G."/>
            <person name="Chertkov O."/>
            <person name="Kyrpides N."/>
            <person name="Mavromatis K."/>
            <person name="Ivanova N."/>
            <person name="Brettin T."/>
            <person name="Detter J.C."/>
            <person name="Han C."/>
            <person name="Larimer F."/>
            <person name="Land M."/>
            <person name="Hauser L."/>
            <person name="Markowitz V."/>
            <person name="Cheng J.-F."/>
            <person name="Hugenholtz P."/>
            <person name="Woyke T."/>
            <person name="Wu D."/>
            <person name="Tindall B."/>
            <person name="Pomrenke H."/>
            <person name="Brambilla E."/>
            <person name="Klenk H.-P."/>
            <person name="Eisen J.A."/>
        </authorList>
    </citation>
    <scope>NUCLEOTIDE SEQUENCE [LARGE SCALE GENOMIC DNA]</scope>
    <source>
        <strain evidence="3">ATCC BAA-1392 / DSM 18658 / VKM B-2454 / MOB10</strain>
    </source>
</reference>
<dbReference type="STRING" id="886293.Sinac_7448"/>
<proteinExistence type="predicted"/>
<dbReference type="KEGG" id="saci:Sinac_7448"/>
<feature type="signal peptide" evidence="1">
    <location>
        <begin position="1"/>
        <end position="29"/>
    </location>
</feature>
<accession>L0DR34</accession>